<reference evidence="1 2" key="1">
    <citation type="journal article" date="2015" name="Parasit. Vectors">
        <title>Draft genome of the scabies mite.</title>
        <authorList>
            <person name="Rider S.D.Jr."/>
            <person name="Morgan M.S."/>
            <person name="Arlian L.G."/>
        </authorList>
    </citation>
    <scope>NUCLEOTIDE SEQUENCE [LARGE SCALE GENOMIC DNA]</scope>
    <source>
        <strain evidence="1">Arlian Lab</strain>
    </source>
</reference>
<dbReference type="AlphaFoldDB" id="A0A132ADL7"/>
<name>A0A132ADL7_SARSC</name>
<dbReference type="OrthoDB" id="10033661at2759"/>
<evidence type="ECO:0000313" key="1">
    <source>
        <dbReference type="EMBL" id="KPM09017.1"/>
    </source>
</evidence>
<comment type="caution">
    <text evidence="1">The sequence shown here is derived from an EMBL/GenBank/DDBJ whole genome shotgun (WGS) entry which is preliminary data.</text>
</comment>
<dbReference type="VEuPathDB" id="VectorBase:SSCA009870"/>
<sequence length="934" mass="107491">MSRFSIFKQFWQTYSLNNLATLWYSALTTCLQIYLIIQAINRFSAYISLPWSGGSAPIDSINFYMLFIASSILILPFFIIVSMMKVGNYANDGLKLGSFNINKCLKYLNEDDHLDRNKSWSKIVWKHFLPIGPVLHLLMALCLLFPNLITDAQLIRHGFLNRSDIWKTDLDFILKRFNGRIFTFFNMIQTINQTEHRGLFSDIFSLSSQILSRNNRHHSSLIFNLNQSGHFSLEYINLIIALLMITARYPSVFWRINKSFAIMLTTQLVLNSLQSLIVFNAFEVAFKIFVCDPTHLLIRFRESSSLNLVQISILILFYLIVLQLSSISFYVYGLHKYREFRYARTKYFQSKYENDSFFFINLLPYIFAFIFFLMLAISIGPLFYEFAIIYSGSLSFSAFLMLSSTIGHFMFWILLWIVLAWKTQWSFDYEDVESSNDSFGDDESKTMKQCSILITNQGKIFKIKDDIATMTIINFIQSNGFEKINQNYKQSSFSMTKKSDESKRKSAFSLRSPHSHQTLSKSFRYSKRRTIDAAEKRINIEQTEQTKIPQLSDSDDEYATFYRVKRTYSLKQKRIPSRGCHLRESYCSMHRCVCKPDFPINIADRLCLSRLKTVGESCQISQECQEGSLCSTRNNLKVCHCKSGLVYSKKSKQCLKGLRGSSCSENSDCHGENMFCSFVNCECKYGYQWFPEEESCLKRSKVGEDCINSLNCKVNDEFSECDSYTKRCVCGQFLSRKYTLDEVTRRCISCPEQRYNRSTNTCQPERTTVQYSLLDKSSIERNTHKYVYIVLSMAPFVVFALIGFIYRYVNPYYGNQSPETSLIGPNHNNCSDEFIDANLDTNGGVNLIASPFSMSSATGTSLNITTINSNGSNSNNHFTTLDQPIDIEIIDGLNNANNPIAFVEPPPSYEFASKDLPPSYDEAIADSNSAATQR</sequence>
<dbReference type="Proteomes" id="UP000616769">
    <property type="component" value="Unassembled WGS sequence"/>
</dbReference>
<dbReference type="PANTHER" id="PTHR21579:SF20">
    <property type="entry name" value="PROTEIN TINCAR"/>
    <property type="match status" value="1"/>
</dbReference>
<evidence type="ECO:0000313" key="2">
    <source>
        <dbReference type="Proteomes" id="UP000616769"/>
    </source>
</evidence>
<accession>A0A132ADL7</accession>
<dbReference type="EMBL" id="JXLN01013005">
    <property type="protein sequence ID" value="KPM09017.1"/>
    <property type="molecule type" value="Genomic_DNA"/>
</dbReference>
<organism evidence="1 2">
    <name type="scientific">Sarcoptes scabiei</name>
    <name type="common">Itch mite</name>
    <name type="synonym">Acarus scabiei</name>
    <dbReference type="NCBI Taxonomy" id="52283"/>
    <lineage>
        <taxon>Eukaryota</taxon>
        <taxon>Metazoa</taxon>
        <taxon>Ecdysozoa</taxon>
        <taxon>Arthropoda</taxon>
        <taxon>Chelicerata</taxon>
        <taxon>Arachnida</taxon>
        <taxon>Acari</taxon>
        <taxon>Acariformes</taxon>
        <taxon>Sarcoptiformes</taxon>
        <taxon>Astigmata</taxon>
        <taxon>Psoroptidia</taxon>
        <taxon>Sarcoptoidea</taxon>
        <taxon>Sarcoptidae</taxon>
        <taxon>Sarcoptinae</taxon>
        <taxon>Sarcoptes</taxon>
    </lineage>
</organism>
<gene>
    <name evidence="1" type="ORF">QR98_0075460</name>
</gene>
<dbReference type="InterPro" id="IPR053291">
    <property type="entry name" value="Ommatidial_diff-associated"/>
</dbReference>
<proteinExistence type="predicted"/>
<dbReference type="PANTHER" id="PTHR21579">
    <property type="entry name" value="PROTEIN TINCAR"/>
    <property type="match status" value="1"/>
</dbReference>
<protein>
    <submittedName>
        <fullName evidence="1">EB module containing protein</fullName>
    </submittedName>
</protein>